<sequence>MKTEKEKMIAGELYNALDKVLSDERVATRLLLQQLNESREDAPQRRSDIIKTLLPHAATDVWIQPPFYCDYGYNIKIGEKVFFNFNCVVLDVTHVTIGNRTLMGPNVQIYTATHPIDFRERATGLEYAKPITIGEDVWIGGSSILCPGITIGDRSVIGAGSVVTKDIPADVFAAGNPCRVIRSLKS</sequence>
<dbReference type="InterPro" id="IPR039369">
    <property type="entry name" value="LacA-like"/>
</dbReference>
<name>A0A364Y5F2_9BACT</name>
<evidence type="ECO:0000313" key="7">
    <source>
        <dbReference type="EMBL" id="RAW02228.1"/>
    </source>
</evidence>
<dbReference type="AlphaFoldDB" id="A0A364Y5F2"/>
<dbReference type="Pfam" id="PF14602">
    <property type="entry name" value="Hexapep_2"/>
    <property type="match status" value="1"/>
</dbReference>
<dbReference type="PANTHER" id="PTHR43017:SF1">
    <property type="entry name" value="ACETYLTRANSFERASE YJL218W-RELATED"/>
    <property type="match status" value="1"/>
</dbReference>
<feature type="domain" description="Maltose/galactoside acetyltransferase" evidence="6">
    <location>
        <begin position="5"/>
        <end position="59"/>
    </location>
</feature>
<evidence type="ECO:0000256" key="3">
    <source>
        <dbReference type="ARBA" id="ARBA00022737"/>
    </source>
</evidence>
<dbReference type="RefSeq" id="WP_112746051.1">
    <property type="nucleotide sequence ID" value="NZ_QMFY01000002.1"/>
</dbReference>
<dbReference type="PROSITE" id="PS00101">
    <property type="entry name" value="HEXAPEP_TRANSFERASES"/>
    <property type="match status" value="1"/>
</dbReference>
<reference evidence="7 8" key="1">
    <citation type="submission" date="2018-06" db="EMBL/GenBank/DDBJ databases">
        <title>Chryseolinea flavus sp. nov., a member of the phylum Bacteroidetes isolated from soil.</title>
        <authorList>
            <person name="Li Y."/>
            <person name="Wang J."/>
        </authorList>
    </citation>
    <scope>NUCLEOTIDE SEQUENCE [LARGE SCALE GENOMIC DNA]</scope>
    <source>
        <strain evidence="7 8">SDU1-6</strain>
    </source>
</reference>
<evidence type="ECO:0000256" key="2">
    <source>
        <dbReference type="ARBA" id="ARBA00022679"/>
    </source>
</evidence>
<accession>A0A364Y5F2</accession>
<evidence type="ECO:0000256" key="4">
    <source>
        <dbReference type="ARBA" id="ARBA00023315"/>
    </source>
</evidence>
<dbReference type="FunFam" id="2.160.10.10:FF:000008">
    <property type="entry name" value="Maltose O-acetyltransferase"/>
    <property type="match status" value="1"/>
</dbReference>
<dbReference type="EC" id="2.3.1.-" evidence="5"/>
<keyword evidence="4 5" id="KW-0012">Acyltransferase</keyword>
<dbReference type="GO" id="GO:0008870">
    <property type="term" value="F:galactoside O-acetyltransferase activity"/>
    <property type="evidence" value="ECO:0007669"/>
    <property type="project" value="TreeGrafter"/>
</dbReference>
<dbReference type="PANTHER" id="PTHR43017">
    <property type="entry name" value="GALACTOSIDE O-ACETYLTRANSFERASE"/>
    <property type="match status" value="1"/>
</dbReference>
<evidence type="ECO:0000259" key="6">
    <source>
        <dbReference type="SMART" id="SM01266"/>
    </source>
</evidence>
<dbReference type="InterPro" id="IPR024688">
    <property type="entry name" value="Mac_dom"/>
</dbReference>
<organism evidence="7 8">
    <name type="scientific">Pseudochryseolinea flava</name>
    <dbReference type="NCBI Taxonomy" id="2059302"/>
    <lineage>
        <taxon>Bacteria</taxon>
        <taxon>Pseudomonadati</taxon>
        <taxon>Bacteroidota</taxon>
        <taxon>Cytophagia</taxon>
        <taxon>Cytophagales</taxon>
        <taxon>Fulvivirgaceae</taxon>
        <taxon>Pseudochryseolinea</taxon>
    </lineage>
</organism>
<dbReference type="SUPFAM" id="SSF51161">
    <property type="entry name" value="Trimeric LpxA-like enzymes"/>
    <property type="match status" value="1"/>
</dbReference>
<dbReference type="Proteomes" id="UP000251889">
    <property type="component" value="Unassembled WGS sequence"/>
</dbReference>
<keyword evidence="8" id="KW-1185">Reference proteome</keyword>
<dbReference type="InterPro" id="IPR018357">
    <property type="entry name" value="Hexapep_transf_CS"/>
</dbReference>
<dbReference type="EMBL" id="QMFY01000002">
    <property type="protein sequence ID" value="RAW02228.1"/>
    <property type="molecule type" value="Genomic_DNA"/>
</dbReference>
<keyword evidence="3" id="KW-0677">Repeat</keyword>
<comment type="caution">
    <text evidence="7">The sequence shown here is derived from an EMBL/GenBank/DDBJ whole genome shotgun (WGS) entry which is preliminary data.</text>
</comment>
<dbReference type="Gene3D" id="2.160.10.10">
    <property type="entry name" value="Hexapeptide repeat proteins"/>
    <property type="match status" value="1"/>
</dbReference>
<proteinExistence type="inferred from homology"/>
<dbReference type="CDD" id="cd03357">
    <property type="entry name" value="LbH_MAT_GAT"/>
    <property type="match status" value="1"/>
</dbReference>
<dbReference type="OrthoDB" id="9812571at2"/>
<dbReference type="Pfam" id="PF12464">
    <property type="entry name" value="Mac"/>
    <property type="match status" value="1"/>
</dbReference>
<keyword evidence="2 5" id="KW-0808">Transferase</keyword>
<dbReference type="SMART" id="SM01266">
    <property type="entry name" value="Mac"/>
    <property type="match status" value="1"/>
</dbReference>
<dbReference type="InterPro" id="IPR011004">
    <property type="entry name" value="Trimer_LpxA-like_sf"/>
</dbReference>
<dbReference type="InterPro" id="IPR001451">
    <property type="entry name" value="Hexapep"/>
</dbReference>
<protein>
    <recommendedName>
        <fullName evidence="5">Acetyltransferase</fullName>
        <ecNumber evidence="5">2.3.1.-</ecNumber>
    </recommendedName>
</protein>
<evidence type="ECO:0000256" key="1">
    <source>
        <dbReference type="ARBA" id="ARBA00007274"/>
    </source>
</evidence>
<evidence type="ECO:0000256" key="5">
    <source>
        <dbReference type="RuleBase" id="RU367021"/>
    </source>
</evidence>
<gene>
    <name evidence="7" type="ORF">DQQ10_06710</name>
</gene>
<evidence type="ECO:0000313" key="8">
    <source>
        <dbReference type="Proteomes" id="UP000251889"/>
    </source>
</evidence>
<comment type="similarity">
    <text evidence="1 5">Belongs to the transferase hexapeptide repeat family.</text>
</comment>